<evidence type="ECO:0000256" key="2">
    <source>
        <dbReference type="ARBA" id="ARBA00005722"/>
    </source>
</evidence>
<sequence length="251" mass="26513">MLLPDAARAQQAAPDDAAHGMVAIGAGVVPDYDGASDVRPVPFALADIRWRGVSFEIRGLRARVDLASDARLAIGPVIGPRMSRKDVDGPVGLLPEIDMAVEAGGYVGYRFGGDEFGQGSVQMEVSLLHDISGTYDGLVATANASYAAIRRPDMMLSLDVQTSWANRDYTRTYFGVTSADAAVSGLAAYRPGSGFRDVGAGLTAGYWFDRHFGVIGRAGATYLVGDAADSPITDDGSRWQPTAGLALSYRF</sequence>
<dbReference type="GO" id="GO:0009279">
    <property type="term" value="C:cell outer membrane"/>
    <property type="evidence" value="ECO:0007669"/>
    <property type="project" value="UniProtKB-SubCell"/>
</dbReference>
<dbReference type="PANTHER" id="PTHR38776">
    <property type="entry name" value="MLTA-INTERACTING PROTEIN-RELATED"/>
    <property type="match status" value="1"/>
</dbReference>
<keyword evidence="4" id="KW-0472">Membrane</keyword>
<dbReference type="STRING" id="1123269.NX02_05290"/>
<dbReference type="AlphaFoldDB" id="W0A8X8"/>
<dbReference type="Pfam" id="PF06629">
    <property type="entry name" value="MipA"/>
    <property type="match status" value="1"/>
</dbReference>
<name>W0A8X8_9SPHN</name>
<evidence type="ECO:0000256" key="5">
    <source>
        <dbReference type="ARBA" id="ARBA00023237"/>
    </source>
</evidence>
<dbReference type="EMBL" id="CP006644">
    <property type="protein sequence ID" value="AHE52798.1"/>
    <property type="molecule type" value="Genomic_DNA"/>
</dbReference>
<evidence type="ECO:0000313" key="7">
    <source>
        <dbReference type="Proteomes" id="UP000018851"/>
    </source>
</evidence>
<dbReference type="PATRIC" id="fig|1123269.5.peg.1031"/>
<dbReference type="eggNOG" id="COG3713">
    <property type="taxonomic scope" value="Bacteria"/>
</dbReference>
<comment type="subcellular location">
    <subcellularLocation>
        <location evidence="1">Cell outer membrane</location>
    </subcellularLocation>
</comment>
<dbReference type="InterPro" id="IPR010583">
    <property type="entry name" value="MipA"/>
</dbReference>
<gene>
    <name evidence="6" type="ORF">NX02_05290</name>
</gene>
<evidence type="ECO:0000313" key="6">
    <source>
        <dbReference type="EMBL" id="AHE52798.1"/>
    </source>
</evidence>
<keyword evidence="3" id="KW-0732">Signal</keyword>
<proteinExistence type="inferred from homology"/>
<comment type="similarity">
    <text evidence="2">Belongs to the MipA/OmpV family.</text>
</comment>
<accession>W0A8X8</accession>
<evidence type="ECO:0008006" key="8">
    <source>
        <dbReference type="Google" id="ProtNLM"/>
    </source>
</evidence>
<evidence type="ECO:0000256" key="3">
    <source>
        <dbReference type="ARBA" id="ARBA00022729"/>
    </source>
</evidence>
<keyword evidence="5" id="KW-0998">Cell outer membrane</keyword>
<organism evidence="6 7">
    <name type="scientific">Sphingomonas sanxanigenens DSM 19645 = NX02</name>
    <dbReference type="NCBI Taxonomy" id="1123269"/>
    <lineage>
        <taxon>Bacteria</taxon>
        <taxon>Pseudomonadati</taxon>
        <taxon>Pseudomonadota</taxon>
        <taxon>Alphaproteobacteria</taxon>
        <taxon>Sphingomonadales</taxon>
        <taxon>Sphingomonadaceae</taxon>
        <taxon>Sphingomonas</taxon>
    </lineage>
</organism>
<evidence type="ECO:0000256" key="4">
    <source>
        <dbReference type="ARBA" id="ARBA00023136"/>
    </source>
</evidence>
<dbReference type="PANTHER" id="PTHR38776:SF1">
    <property type="entry name" value="MLTA-INTERACTING PROTEIN-RELATED"/>
    <property type="match status" value="1"/>
</dbReference>
<dbReference type="Proteomes" id="UP000018851">
    <property type="component" value="Chromosome"/>
</dbReference>
<dbReference type="HOGENOM" id="CLU_062990_2_0_5"/>
<dbReference type="KEGG" id="ssan:NX02_05290"/>
<keyword evidence="7" id="KW-1185">Reference proteome</keyword>
<evidence type="ECO:0000256" key="1">
    <source>
        <dbReference type="ARBA" id="ARBA00004442"/>
    </source>
</evidence>
<reference evidence="6 7" key="1">
    <citation type="submission" date="2013-07" db="EMBL/GenBank/DDBJ databases">
        <title>Completed genome of Sphingomonas sanxanigenens NX02.</title>
        <authorList>
            <person name="Ma T."/>
            <person name="Huang H."/>
            <person name="Wu M."/>
            <person name="Li X."/>
            <person name="Li G."/>
        </authorList>
    </citation>
    <scope>NUCLEOTIDE SEQUENCE [LARGE SCALE GENOMIC DNA]</scope>
    <source>
        <strain evidence="6 7">NX02</strain>
    </source>
</reference>
<protein>
    <recommendedName>
        <fullName evidence="8">MltA-interacting MipA</fullName>
    </recommendedName>
</protein>